<dbReference type="RefSeq" id="WP_015755686.1">
    <property type="nucleotide sequence ID" value="NC_013222.1"/>
</dbReference>
<dbReference type="Proteomes" id="UP000009049">
    <property type="component" value="Chromosome"/>
</dbReference>
<feature type="compositionally biased region" description="Basic and acidic residues" evidence="1">
    <location>
        <begin position="56"/>
        <end position="67"/>
    </location>
</feature>
<dbReference type="STRING" id="313596.RB2501_02460"/>
<dbReference type="AlphaFoldDB" id="A4CPC9"/>
<keyword evidence="3" id="KW-1185">Reference proteome</keyword>
<dbReference type="PANTHER" id="PTHR37463:SF1">
    <property type="entry name" value="DUF2256 DOMAIN-CONTAINING PROTEIN"/>
    <property type="match status" value="1"/>
</dbReference>
<evidence type="ECO:0000313" key="2">
    <source>
        <dbReference type="EMBL" id="EAR14250.1"/>
    </source>
</evidence>
<name>A4CPC9_ROBBH</name>
<feature type="region of interest" description="Disordered" evidence="1">
    <location>
        <begin position="43"/>
        <end position="67"/>
    </location>
</feature>
<dbReference type="KEGG" id="rbi:RB2501_02460"/>
<accession>A4CPC9</accession>
<dbReference type="Pfam" id="PF10013">
    <property type="entry name" value="DUF2256"/>
    <property type="match status" value="1"/>
</dbReference>
<dbReference type="OrthoDB" id="27194at2"/>
<sequence length="67" mass="8050">MHSKKHLPEKICPVCLRPFSWRKKWQRNWESVRYCSSRCRNHRGRVDTGSEATLPGRKDGRQKTVKR</sequence>
<organism evidence="2 3">
    <name type="scientific">Robiginitalea biformata (strain ATCC BAA-864 / DSM 15991 / KCTC 12146 / HTCC2501)</name>
    <dbReference type="NCBI Taxonomy" id="313596"/>
    <lineage>
        <taxon>Bacteria</taxon>
        <taxon>Pseudomonadati</taxon>
        <taxon>Bacteroidota</taxon>
        <taxon>Flavobacteriia</taxon>
        <taxon>Flavobacteriales</taxon>
        <taxon>Flavobacteriaceae</taxon>
        <taxon>Robiginitalea</taxon>
    </lineage>
</organism>
<dbReference type="HOGENOM" id="CLU_201808_0_1_10"/>
<evidence type="ECO:0000256" key="1">
    <source>
        <dbReference type="SAM" id="MobiDB-lite"/>
    </source>
</evidence>
<dbReference type="eggNOG" id="COG4338">
    <property type="taxonomic scope" value="Bacteria"/>
</dbReference>
<dbReference type="PANTHER" id="PTHR37463">
    <property type="entry name" value="GSL3115 PROTEIN"/>
    <property type="match status" value="1"/>
</dbReference>
<evidence type="ECO:0008006" key="4">
    <source>
        <dbReference type="Google" id="ProtNLM"/>
    </source>
</evidence>
<proteinExistence type="predicted"/>
<dbReference type="InterPro" id="IPR017136">
    <property type="entry name" value="UCP037205"/>
</dbReference>
<evidence type="ECO:0000313" key="3">
    <source>
        <dbReference type="Proteomes" id="UP000009049"/>
    </source>
</evidence>
<protein>
    <recommendedName>
        <fullName evidence="4">DUF2256 domain-containing protein</fullName>
    </recommendedName>
</protein>
<gene>
    <name evidence="2" type="ordered locus">RB2501_02460</name>
</gene>
<dbReference type="EMBL" id="CP001712">
    <property type="protein sequence ID" value="EAR14250.1"/>
    <property type="molecule type" value="Genomic_DNA"/>
</dbReference>
<reference evidence="2 3" key="1">
    <citation type="journal article" date="2009" name="J. Bacteriol.">
        <title>Complete genome sequence of Robiginitalea biformata HTCC2501.</title>
        <authorList>
            <person name="Oh H.M."/>
            <person name="Giovannoni S.J."/>
            <person name="Lee K."/>
            <person name="Ferriera S."/>
            <person name="Johnson J."/>
            <person name="Cho J.C."/>
        </authorList>
    </citation>
    <scope>NUCLEOTIDE SEQUENCE [LARGE SCALE GENOMIC DNA]</scope>
    <source>
        <strain evidence="3">ATCC BAA-864 / HTCC2501 / KCTC 12146</strain>
    </source>
</reference>